<evidence type="ECO:0000313" key="1">
    <source>
        <dbReference type="EMBL" id="ACD07884.1"/>
    </source>
</evidence>
<dbReference type="EMBL" id="CP001063">
    <property type="protein sequence ID" value="ACD07884.1"/>
    <property type="molecule type" value="Genomic_DNA"/>
</dbReference>
<proteinExistence type="predicted"/>
<organism evidence="1 2">
    <name type="scientific">Shigella boydii serotype 18 (strain CDC 3083-94 / BS512)</name>
    <dbReference type="NCBI Taxonomy" id="344609"/>
    <lineage>
        <taxon>Bacteria</taxon>
        <taxon>Pseudomonadati</taxon>
        <taxon>Pseudomonadota</taxon>
        <taxon>Gammaproteobacteria</taxon>
        <taxon>Enterobacterales</taxon>
        <taxon>Enterobacteriaceae</taxon>
        <taxon>Shigella</taxon>
    </lineage>
</organism>
<sequence>MKGVAGVYNKSRHIKKKLEVLNMWVNYLNTIAGFNNNVIELNKEVV</sequence>
<dbReference type="HOGENOM" id="CLU_3188968_0_0_6"/>
<dbReference type="RefSeq" id="WP_012421394.1">
    <property type="nucleotide sequence ID" value="NC_010658.1"/>
</dbReference>
<evidence type="ECO:0000313" key="2">
    <source>
        <dbReference type="Proteomes" id="UP000001030"/>
    </source>
</evidence>
<dbReference type="AlphaFoldDB" id="B2U4Z2"/>
<dbReference type="KEGG" id="sbc:SbBS512_E2187"/>
<protein>
    <submittedName>
        <fullName evidence="1">Site-specific recombinase, phage integrase family</fullName>
    </submittedName>
</protein>
<accession>B2U4Z2</accession>
<keyword evidence="2" id="KW-1185">Reference proteome</keyword>
<dbReference type="Proteomes" id="UP000001030">
    <property type="component" value="Chromosome"/>
</dbReference>
<name>B2U4Z2_SHIB3</name>
<reference evidence="2" key="1">
    <citation type="submission" date="2008-05" db="EMBL/GenBank/DDBJ databases">
        <title>Complete sequence of Shigella boydii serotype 18 strain BS512.</title>
        <authorList>
            <person name="Rasko D.A."/>
            <person name="Rosovitz M."/>
            <person name="Maurelli A.T."/>
            <person name="Myers G."/>
            <person name="Seshadri R."/>
            <person name="Cer R."/>
            <person name="Jiang L."/>
            <person name="Ravel J."/>
            <person name="Sebastian Y."/>
        </authorList>
    </citation>
    <scope>NUCLEOTIDE SEQUENCE [LARGE SCALE GENOMIC DNA]</scope>
    <source>
        <strain evidence="2">CDC 3083-94 / BS512</strain>
    </source>
</reference>
<dbReference type="STRING" id="344609.SbBS512_E2187"/>
<gene>
    <name evidence="1" type="ordered locus">SbBS512_E2187</name>
</gene>